<dbReference type="InterPro" id="IPR011010">
    <property type="entry name" value="DNA_brk_join_enz"/>
</dbReference>
<keyword evidence="1" id="KW-0233">DNA recombination</keyword>
<proteinExistence type="predicted"/>
<dbReference type="Gene3D" id="1.10.443.10">
    <property type="entry name" value="Intergrase catalytic core"/>
    <property type="match status" value="1"/>
</dbReference>
<keyword evidence="4" id="KW-1185">Reference proteome</keyword>
<organism evidence="3 4">
    <name type="scientific">Nocardiopsis mangrovi</name>
    <dbReference type="NCBI Taxonomy" id="1179818"/>
    <lineage>
        <taxon>Bacteria</taxon>
        <taxon>Bacillati</taxon>
        <taxon>Actinomycetota</taxon>
        <taxon>Actinomycetes</taxon>
        <taxon>Streptosporangiales</taxon>
        <taxon>Nocardiopsidaceae</taxon>
        <taxon>Nocardiopsis</taxon>
    </lineage>
</organism>
<evidence type="ECO:0000313" key="3">
    <source>
        <dbReference type="EMBL" id="MFC4564440.1"/>
    </source>
</evidence>
<dbReference type="InterPro" id="IPR013762">
    <property type="entry name" value="Integrase-like_cat_sf"/>
</dbReference>
<protein>
    <submittedName>
        <fullName evidence="3">Tyrosine-type recombinase/integrase</fullName>
    </submittedName>
</protein>
<dbReference type="EMBL" id="JBHSFQ010000024">
    <property type="protein sequence ID" value="MFC4564440.1"/>
    <property type="molecule type" value="Genomic_DNA"/>
</dbReference>
<accession>A0ABV9E007</accession>
<evidence type="ECO:0000256" key="1">
    <source>
        <dbReference type="ARBA" id="ARBA00023172"/>
    </source>
</evidence>
<dbReference type="Proteomes" id="UP001595923">
    <property type="component" value="Unassembled WGS sequence"/>
</dbReference>
<name>A0ABV9E007_9ACTN</name>
<dbReference type="Pfam" id="PF00589">
    <property type="entry name" value="Phage_integrase"/>
    <property type="match status" value="1"/>
</dbReference>
<gene>
    <name evidence="3" type="ORF">ACFO4E_21475</name>
</gene>
<dbReference type="InterPro" id="IPR002104">
    <property type="entry name" value="Integrase_catalytic"/>
</dbReference>
<reference evidence="4" key="1">
    <citation type="journal article" date="2019" name="Int. J. Syst. Evol. Microbiol.">
        <title>The Global Catalogue of Microorganisms (GCM) 10K type strain sequencing project: providing services to taxonomists for standard genome sequencing and annotation.</title>
        <authorList>
            <consortium name="The Broad Institute Genomics Platform"/>
            <consortium name="The Broad Institute Genome Sequencing Center for Infectious Disease"/>
            <person name="Wu L."/>
            <person name="Ma J."/>
        </authorList>
    </citation>
    <scope>NUCLEOTIDE SEQUENCE [LARGE SCALE GENOMIC DNA]</scope>
    <source>
        <strain evidence="4">XZYJ18</strain>
    </source>
</reference>
<evidence type="ECO:0000313" key="4">
    <source>
        <dbReference type="Proteomes" id="UP001595923"/>
    </source>
</evidence>
<dbReference type="RefSeq" id="WP_378577615.1">
    <property type="nucleotide sequence ID" value="NZ_JBHSFQ010000024.1"/>
</dbReference>
<sequence>MLHEAGLREARLHDARHTDATVLLILGVQERAAMGIMGWSSTSMTKRYMHVVDEVRMDVADRVGELIWEPSDEGENGPEKAD</sequence>
<dbReference type="SUPFAM" id="SSF56349">
    <property type="entry name" value="DNA breaking-rejoining enzymes"/>
    <property type="match status" value="1"/>
</dbReference>
<comment type="caution">
    <text evidence="3">The sequence shown here is derived from an EMBL/GenBank/DDBJ whole genome shotgun (WGS) entry which is preliminary data.</text>
</comment>
<feature type="domain" description="Tyr recombinase" evidence="2">
    <location>
        <begin position="3"/>
        <end position="53"/>
    </location>
</feature>
<evidence type="ECO:0000259" key="2">
    <source>
        <dbReference type="Pfam" id="PF00589"/>
    </source>
</evidence>